<reference evidence="1" key="1">
    <citation type="submission" date="2019-08" db="EMBL/GenBank/DDBJ databases">
        <authorList>
            <person name="Kucharzyk K."/>
            <person name="Murdoch R.W."/>
            <person name="Higgins S."/>
            <person name="Loffler F."/>
        </authorList>
    </citation>
    <scope>NUCLEOTIDE SEQUENCE</scope>
</reference>
<gene>
    <name evidence="1" type="ORF">SDC9_110637</name>
</gene>
<name>A0A645BPN2_9ZZZZ</name>
<proteinExistence type="predicted"/>
<comment type="caution">
    <text evidence="1">The sequence shown here is derived from an EMBL/GenBank/DDBJ whole genome shotgun (WGS) entry which is preliminary data.</text>
</comment>
<accession>A0A645BPN2</accession>
<evidence type="ECO:0000313" key="1">
    <source>
        <dbReference type="EMBL" id="MPM63754.1"/>
    </source>
</evidence>
<protein>
    <submittedName>
        <fullName evidence="1">Uncharacterized protein</fullName>
    </submittedName>
</protein>
<sequence>MVEVVEDTVGMGCIYIEIGIVRCCFVISCIPPHLGKWIGARSVVVDYVEDHRHAPLVARIDELLVHPVGTVCLVHGEEEGGVIAPTIVSVELLYWHQLNGIYAQRLQIIQLRHRPAEITALCEIAQQQFIDYQIVAQRFFEVCHLPVVILFLNPEYRNHSDGSFRVHFVLRIGAGGYVLVVGRVEYLAGVGVGHTDGVPACVTQVVLEGILFRRLEAGEGDPPAAGVIIANHLRFVVIAQRPVVEVSYHIGEILPCTVLVLIIQHQCHRAIVYNVDTLCCSGRQGACFDCSRLERLILVVGNGNKKIVFNSFFCAIRASYNNAEFCNRRFS</sequence>
<dbReference type="AlphaFoldDB" id="A0A645BPN2"/>
<dbReference type="EMBL" id="VSSQ01019585">
    <property type="protein sequence ID" value="MPM63754.1"/>
    <property type="molecule type" value="Genomic_DNA"/>
</dbReference>
<organism evidence="1">
    <name type="scientific">bioreactor metagenome</name>
    <dbReference type="NCBI Taxonomy" id="1076179"/>
    <lineage>
        <taxon>unclassified sequences</taxon>
        <taxon>metagenomes</taxon>
        <taxon>ecological metagenomes</taxon>
    </lineage>
</organism>